<feature type="binding site" evidence="9">
    <location>
        <position position="171"/>
    </location>
    <ligand>
        <name>Zn(2+)</name>
        <dbReference type="ChEBI" id="CHEBI:29105"/>
        <note>catalytic</note>
    </ligand>
</feature>
<dbReference type="EC" id="3.4.13.22" evidence="9"/>
<keyword evidence="8" id="KW-0961">Cell wall biogenesis/degradation</keyword>
<evidence type="ECO:0000256" key="5">
    <source>
        <dbReference type="ARBA" id="ARBA00022833"/>
    </source>
</evidence>
<accession>A0A926IP41</accession>
<keyword evidence="4 9" id="KW-0378">Hydrolase</keyword>
<keyword evidence="5 9" id="KW-0862">Zinc</keyword>
<dbReference type="GO" id="GO:0008237">
    <property type="term" value="F:metallopeptidase activity"/>
    <property type="evidence" value="ECO:0007669"/>
    <property type="project" value="UniProtKB-KW"/>
</dbReference>
<evidence type="ECO:0000256" key="3">
    <source>
        <dbReference type="ARBA" id="ARBA00022723"/>
    </source>
</evidence>
<dbReference type="HAMAP" id="MF_01924">
    <property type="entry name" value="A_A_dipeptidase"/>
    <property type="match status" value="1"/>
</dbReference>
<dbReference type="SUPFAM" id="SSF55166">
    <property type="entry name" value="Hedgehog/DD-peptidase"/>
    <property type="match status" value="1"/>
</dbReference>
<gene>
    <name evidence="10" type="ORF">H8744_06400</name>
</gene>
<keyword evidence="7 9" id="KW-0482">Metalloprotease</keyword>
<dbReference type="GO" id="GO:0006508">
    <property type="term" value="P:proteolysis"/>
    <property type="evidence" value="ECO:0007669"/>
    <property type="project" value="UniProtKB-KW"/>
</dbReference>
<feature type="binding site" evidence="9">
    <location>
        <position position="238"/>
    </location>
    <ligand>
        <name>Zn(2+)</name>
        <dbReference type="ChEBI" id="CHEBI:29105"/>
        <note>catalytic</note>
    </ligand>
</feature>
<comment type="similarity">
    <text evidence="9">Belongs to the peptidase M15D family.</text>
</comment>
<dbReference type="CDD" id="cd14840">
    <property type="entry name" value="D-Ala-D-Ala_dipeptidase_Aad"/>
    <property type="match status" value="1"/>
</dbReference>
<comment type="cofactor">
    <cofactor evidence="9">
        <name>Zn(2+)</name>
        <dbReference type="ChEBI" id="CHEBI:29105"/>
    </cofactor>
    <text evidence="9">Binds 1 zinc ion per subunit.</text>
</comment>
<dbReference type="InterPro" id="IPR009045">
    <property type="entry name" value="Zn_M74/Hedgehog-like"/>
</dbReference>
<dbReference type="AlphaFoldDB" id="A0A926IP41"/>
<evidence type="ECO:0000256" key="6">
    <source>
        <dbReference type="ARBA" id="ARBA00022997"/>
    </source>
</evidence>
<evidence type="ECO:0000256" key="1">
    <source>
        <dbReference type="ARBA" id="ARBA00001362"/>
    </source>
</evidence>
<dbReference type="EMBL" id="JACRTF010000001">
    <property type="protein sequence ID" value="MBC8592889.1"/>
    <property type="molecule type" value="Genomic_DNA"/>
</dbReference>
<feature type="binding site" evidence="9">
    <location>
        <position position="164"/>
    </location>
    <ligand>
        <name>Zn(2+)</name>
        <dbReference type="ChEBI" id="CHEBI:29105"/>
        <note>catalytic</note>
    </ligand>
</feature>
<evidence type="ECO:0000313" key="10">
    <source>
        <dbReference type="EMBL" id="MBC8592889.1"/>
    </source>
</evidence>
<reference evidence="10" key="1">
    <citation type="submission" date="2020-08" db="EMBL/GenBank/DDBJ databases">
        <title>Genome public.</title>
        <authorList>
            <person name="Liu C."/>
            <person name="Sun Q."/>
        </authorList>
    </citation>
    <scope>NUCLEOTIDE SEQUENCE</scope>
    <source>
        <strain evidence="10">N12</strain>
    </source>
</reference>
<feature type="site" description="Transition state stabilizer" evidence="9">
    <location>
        <position position="133"/>
    </location>
</feature>
<keyword evidence="11" id="KW-1185">Reference proteome</keyword>
<comment type="caution">
    <text evidence="10">The sequence shown here is derived from an EMBL/GenBank/DDBJ whole genome shotgun (WGS) entry which is preliminary data.</text>
</comment>
<dbReference type="Proteomes" id="UP000651085">
    <property type="component" value="Unassembled WGS sequence"/>
</dbReference>
<dbReference type="InterPro" id="IPR000755">
    <property type="entry name" value="A_A_dipeptidase"/>
</dbReference>
<proteinExistence type="inferred from homology"/>
<dbReference type="GO" id="GO:0071555">
    <property type="term" value="P:cell wall organization"/>
    <property type="evidence" value="ECO:0007669"/>
    <property type="project" value="UniProtKB-KW"/>
</dbReference>
<comment type="function">
    <text evidence="9">Catalyzes hydrolysis of the D-alanyl-D-alanine dipeptide.</text>
</comment>
<dbReference type="GO" id="GO:0008270">
    <property type="term" value="F:zinc ion binding"/>
    <property type="evidence" value="ECO:0007669"/>
    <property type="project" value="UniProtKB-UniRule"/>
</dbReference>
<protein>
    <recommendedName>
        <fullName evidence="9">D-alanyl-D-alanine dipeptidase</fullName>
        <shortName evidence="9">D-Ala-D-Ala dipeptidase</shortName>
        <ecNumber evidence="9">3.4.13.22</ecNumber>
    </recommendedName>
</protein>
<evidence type="ECO:0000313" key="11">
    <source>
        <dbReference type="Proteomes" id="UP000651085"/>
    </source>
</evidence>
<evidence type="ECO:0000256" key="8">
    <source>
        <dbReference type="ARBA" id="ARBA00023316"/>
    </source>
</evidence>
<dbReference type="PROSITE" id="PS51257">
    <property type="entry name" value="PROKAR_LIPOPROTEIN"/>
    <property type="match status" value="1"/>
</dbReference>
<dbReference type="GO" id="GO:0160237">
    <property type="term" value="F:D-Ala-D-Ala dipeptidase activity"/>
    <property type="evidence" value="ECO:0007669"/>
    <property type="project" value="UniProtKB-EC"/>
</dbReference>
<comment type="catalytic activity">
    <reaction evidence="1 9">
        <text>D-alanyl-D-alanine + H2O = 2 D-alanine</text>
        <dbReference type="Rhea" id="RHEA:20661"/>
        <dbReference type="ChEBI" id="CHEBI:15377"/>
        <dbReference type="ChEBI" id="CHEBI:57416"/>
        <dbReference type="ChEBI" id="CHEBI:57822"/>
        <dbReference type="EC" id="3.4.13.22"/>
    </reaction>
</comment>
<dbReference type="PANTHER" id="PTHR43126">
    <property type="entry name" value="D-ALANYL-D-ALANINE DIPEPTIDASE"/>
    <property type="match status" value="1"/>
</dbReference>
<evidence type="ECO:0000256" key="2">
    <source>
        <dbReference type="ARBA" id="ARBA00022670"/>
    </source>
</evidence>
<keyword evidence="6 9" id="KW-0224">Dipeptidase</keyword>
<keyword evidence="3 9" id="KW-0479">Metal-binding</keyword>
<organism evidence="10 11">
    <name type="scientific">Jilunia laotingensis</name>
    <dbReference type="NCBI Taxonomy" id="2763675"/>
    <lineage>
        <taxon>Bacteria</taxon>
        <taxon>Pseudomonadati</taxon>
        <taxon>Bacteroidota</taxon>
        <taxon>Bacteroidia</taxon>
        <taxon>Bacteroidales</taxon>
        <taxon>Bacteroidaceae</taxon>
        <taxon>Jilunia</taxon>
    </lineage>
</organism>
<evidence type="ECO:0000256" key="9">
    <source>
        <dbReference type="HAMAP-Rule" id="MF_01924"/>
    </source>
</evidence>
<feature type="active site" description="Proton donor/acceptor" evidence="9">
    <location>
        <position position="235"/>
    </location>
</feature>
<dbReference type="Gene3D" id="3.30.1380.10">
    <property type="match status" value="1"/>
</dbReference>
<keyword evidence="2 9" id="KW-0645">Protease</keyword>
<dbReference type="Pfam" id="PF01427">
    <property type="entry name" value="Peptidase_M15"/>
    <property type="match status" value="1"/>
</dbReference>
<name>A0A926IP41_9BACT</name>
<evidence type="ECO:0000256" key="4">
    <source>
        <dbReference type="ARBA" id="ARBA00022801"/>
    </source>
</evidence>
<sequence>MRYNRWLFPMFFLAFMACHDARRQVASSIVSPDSTTLSTKTDSLQTASLPAQIKSRTALYLDSLGLKNIREADSTIVIKLMYATPDNFTGEILYSDLKEAYLHEDALQSLLLAQQRLKERHPEYRLIVYDAARPMSVQRKMWNRVKGTSKNIYVSNPAHGGGLHNYGLAVDVSIIDSNNVVLPMGTEVDYFGAEAHITQEAMLVKNGKISPEERNNRLLLREVMKEAGFRALNSEWWHFNRCSREDALRKYKLIN</sequence>
<evidence type="ECO:0000256" key="7">
    <source>
        <dbReference type="ARBA" id="ARBA00023049"/>
    </source>
</evidence>
<dbReference type="PANTHER" id="PTHR43126:SF2">
    <property type="entry name" value="D-ALANYL-D-ALANINE DIPEPTIDASE"/>
    <property type="match status" value="1"/>
</dbReference>